<evidence type="ECO:0000313" key="5">
    <source>
        <dbReference type="EMBL" id="QKJ86675.1"/>
    </source>
</evidence>
<gene>
    <name evidence="5" type="ORF">PMPD1_1725</name>
</gene>
<keyword evidence="3" id="KW-0238">DNA-binding</keyword>
<evidence type="ECO:0000256" key="2">
    <source>
        <dbReference type="ARBA" id="ARBA00023015"/>
    </source>
</evidence>
<dbReference type="InterPro" id="IPR010534">
    <property type="entry name" value="Phage_933W_GpQ"/>
</dbReference>
<evidence type="ECO:0000256" key="1">
    <source>
        <dbReference type="ARBA" id="ARBA00010234"/>
    </source>
</evidence>
<dbReference type="Proteomes" id="UP000505325">
    <property type="component" value="Chromosome"/>
</dbReference>
<keyword evidence="6" id="KW-1185">Reference proteome</keyword>
<protein>
    <submittedName>
        <fullName evidence="5">DUF1133 family protein</fullName>
    </submittedName>
</protein>
<keyword evidence="2" id="KW-0805">Transcription regulation</keyword>
<dbReference type="AlphaFoldDB" id="A0A6M8U7R8"/>
<evidence type="ECO:0000256" key="4">
    <source>
        <dbReference type="ARBA" id="ARBA00023163"/>
    </source>
</evidence>
<dbReference type="Pfam" id="PF06530">
    <property type="entry name" value="Phage_antitermQ"/>
    <property type="match status" value="1"/>
</dbReference>
<keyword evidence="4" id="KW-0804">Transcription</keyword>
<dbReference type="EMBL" id="CP054212">
    <property type="protein sequence ID" value="QKJ86675.1"/>
    <property type="molecule type" value="Genomic_DNA"/>
</dbReference>
<evidence type="ECO:0000313" key="6">
    <source>
        <dbReference type="Proteomes" id="UP000505325"/>
    </source>
</evidence>
<organism evidence="5 6">
    <name type="scientific">Paramixta manurensis</name>
    <dbReference type="NCBI Taxonomy" id="2740817"/>
    <lineage>
        <taxon>Bacteria</taxon>
        <taxon>Pseudomonadati</taxon>
        <taxon>Pseudomonadota</taxon>
        <taxon>Gammaproteobacteria</taxon>
        <taxon>Enterobacterales</taxon>
        <taxon>Erwiniaceae</taxon>
        <taxon>Paramixta</taxon>
    </lineage>
</organism>
<proteinExistence type="inferred from homology"/>
<sequence length="156" mass="17670">MAQHLSSEAVKLNREETLWLIPWLEKWGAWIYSGRIDRRQSSVIAGFMAQAAGVSGTGRPLCNDDEGILINGVIDELHHINKQAWSLLICRYAFCASERKLAGYYQSICEPRLMSAVQGKPKYRVPSLATCRREVNEMFSAMESFIYVRLQAALSK</sequence>
<comment type="similarity">
    <text evidence="1">Belongs to the phage antitermination Q type 1 family.</text>
</comment>
<accession>A0A6M8U7R8</accession>
<reference evidence="5 6" key="1">
    <citation type="submission" date="2020-06" db="EMBL/GenBank/DDBJ databases">
        <title>Genome sequence of Paramixta manurensis strain PD-1.</title>
        <authorList>
            <person name="Lee C.W."/>
            <person name="Kim J."/>
        </authorList>
    </citation>
    <scope>NUCLEOTIDE SEQUENCE [LARGE SCALE GENOMIC DNA]</scope>
    <source>
        <strain evidence="5 6">PD-1</strain>
    </source>
</reference>
<name>A0A6M8U7R8_9GAMM</name>
<evidence type="ECO:0000256" key="3">
    <source>
        <dbReference type="ARBA" id="ARBA00023125"/>
    </source>
</evidence>
<dbReference type="GO" id="GO:0060567">
    <property type="term" value="P:negative regulation of termination of DNA-templated transcription"/>
    <property type="evidence" value="ECO:0007669"/>
    <property type="project" value="InterPro"/>
</dbReference>
<dbReference type="GO" id="GO:0003677">
    <property type="term" value="F:DNA binding"/>
    <property type="evidence" value="ECO:0007669"/>
    <property type="project" value="UniProtKB-KW"/>
</dbReference>
<dbReference type="RefSeq" id="WP_173633679.1">
    <property type="nucleotide sequence ID" value="NZ_CP054212.1"/>
</dbReference>
<dbReference type="KEGG" id="pmak:PMPD1_1725"/>